<dbReference type="RefSeq" id="WP_224828298.1">
    <property type="nucleotide sequence ID" value="NZ_JAIVEF010000005.1"/>
</dbReference>
<feature type="compositionally biased region" description="Low complexity" evidence="1">
    <location>
        <begin position="118"/>
        <end position="129"/>
    </location>
</feature>
<evidence type="ECO:0000313" key="2">
    <source>
        <dbReference type="EMBL" id="MFC4987052.1"/>
    </source>
</evidence>
<sequence>MASTRTLAAVAVVALLVGSAVGLAVGGVVDAPGTDQSDGDGDFDDSDDPDDRDERDDGLATDEADGPAIDRFDSAAAFATYLQESRASAPVGQAGAADVAVADDGATETGVAESATVAEGGDAAPAGEDGPARHSETNVQVEGIDEPDLLKSDGETVYYAGSRSQDTGGTHVLDATEPADPKAIGEIPADGELLLANDSLVALESDRLRGYDVSEPAAPEPAWSSGLEGRIEAARLAGGDLLLVVAERADPTDPCPVEPLGGDGPAIDCTDVSYPADQSDADTVYTAMRIDPASGEVEDDASFLGSGRATATYVSGTAIYLTYADTPDRAGQRLEFLLSEGREYLDDRAIARLEELQEYDLSEPATRAEIAAIEREWRTGLDRGERRTAVDDLEEAWETYVEDRKRSFSRTGIVKLPTDSLSVAATGSVAGTPLDQWAMDEHDGNLRIATTVAAPGVESENDLVVLDSDLDPVGAERGMGEGQEVFAARYQGDTAYLVTFRRVDPFHVIDLSEPTDPTEEGELELPGFSTYLHPLGDDRVLGIGEEGGSVKAVVFDASDPTDPVIENERILDDRWSAVRESHTAFLIDERHGIFFLPGSQGGHVFDYEDGLERVRTVETDGPALRAMYVEDYLYVFGDEELVVVDETTWEEEAYLDLRGD</sequence>
<keyword evidence="3" id="KW-1185">Reference proteome</keyword>
<dbReference type="InterPro" id="IPR019198">
    <property type="entry name" value="Beta_propeller_containing"/>
</dbReference>
<proteinExistence type="predicted"/>
<dbReference type="InterPro" id="IPR014441">
    <property type="entry name" value="UCP006425_b-propeller"/>
</dbReference>
<protein>
    <submittedName>
        <fullName evidence="2">Beta-propeller domain-containing protein</fullName>
    </submittedName>
</protein>
<evidence type="ECO:0000256" key="1">
    <source>
        <dbReference type="SAM" id="MobiDB-lite"/>
    </source>
</evidence>
<evidence type="ECO:0000313" key="3">
    <source>
        <dbReference type="Proteomes" id="UP001595925"/>
    </source>
</evidence>
<dbReference type="PIRSF" id="PIRSF006425">
    <property type="entry name" value="UCP006425_WD40"/>
    <property type="match status" value="1"/>
</dbReference>
<dbReference type="AlphaFoldDB" id="A0ABD5QDD6"/>
<feature type="region of interest" description="Disordered" evidence="1">
    <location>
        <begin position="27"/>
        <end position="70"/>
    </location>
</feature>
<dbReference type="EMBL" id="JBHSJG010000014">
    <property type="protein sequence ID" value="MFC4987052.1"/>
    <property type="molecule type" value="Genomic_DNA"/>
</dbReference>
<dbReference type="Proteomes" id="UP001595925">
    <property type="component" value="Unassembled WGS sequence"/>
</dbReference>
<name>A0ABD5QDD6_9EURY</name>
<feature type="compositionally biased region" description="Acidic residues" evidence="1">
    <location>
        <begin position="37"/>
        <end position="65"/>
    </location>
</feature>
<gene>
    <name evidence="2" type="ORF">ACFPFO_04580</name>
</gene>
<dbReference type="Pfam" id="PF09826">
    <property type="entry name" value="Beta_propel"/>
    <property type="match status" value="1"/>
</dbReference>
<organism evidence="2 3">
    <name type="scientific">Saliphagus infecundisoli</name>
    <dbReference type="NCBI Taxonomy" id="1849069"/>
    <lineage>
        <taxon>Archaea</taxon>
        <taxon>Methanobacteriati</taxon>
        <taxon>Methanobacteriota</taxon>
        <taxon>Stenosarchaea group</taxon>
        <taxon>Halobacteria</taxon>
        <taxon>Halobacteriales</taxon>
        <taxon>Natrialbaceae</taxon>
        <taxon>Saliphagus</taxon>
    </lineage>
</organism>
<accession>A0ABD5QDD6</accession>
<comment type="caution">
    <text evidence="2">The sequence shown here is derived from an EMBL/GenBank/DDBJ whole genome shotgun (WGS) entry which is preliminary data.</text>
</comment>
<reference evidence="2 3" key="1">
    <citation type="journal article" date="2019" name="Int. J. Syst. Evol. Microbiol.">
        <title>The Global Catalogue of Microorganisms (GCM) 10K type strain sequencing project: providing services to taxonomists for standard genome sequencing and annotation.</title>
        <authorList>
            <consortium name="The Broad Institute Genomics Platform"/>
            <consortium name="The Broad Institute Genome Sequencing Center for Infectious Disease"/>
            <person name="Wu L."/>
            <person name="Ma J."/>
        </authorList>
    </citation>
    <scope>NUCLEOTIDE SEQUENCE [LARGE SCALE GENOMIC DNA]</scope>
    <source>
        <strain evidence="2 3">CGMCC 1.15824</strain>
    </source>
</reference>
<feature type="region of interest" description="Disordered" evidence="1">
    <location>
        <begin position="105"/>
        <end position="147"/>
    </location>
</feature>